<proteinExistence type="predicted"/>
<evidence type="ECO:0000313" key="2">
    <source>
        <dbReference type="Proteomes" id="UP000323917"/>
    </source>
</evidence>
<dbReference type="EC" id="2.1.1.79" evidence="1"/>
<accession>A0A5B9QCR4</accession>
<dbReference type="PANTHER" id="PTHR43832">
    <property type="match status" value="1"/>
</dbReference>
<dbReference type="CDD" id="cd02440">
    <property type="entry name" value="AdoMet_MTases"/>
    <property type="match status" value="1"/>
</dbReference>
<dbReference type="GO" id="GO:0008825">
    <property type="term" value="F:cyclopropane-fatty-acyl-phospholipid synthase activity"/>
    <property type="evidence" value="ECO:0007669"/>
    <property type="project" value="UniProtKB-EC"/>
</dbReference>
<dbReference type="AlphaFoldDB" id="A0A5B9QCR4"/>
<dbReference type="FunFam" id="3.40.50.150:FF:000554">
    <property type="entry name" value="Cation-transporting ATPase"/>
    <property type="match status" value="1"/>
</dbReference>
<keyword evidence="2" id="KW-1185">Reference proteome</keyword>
<dbReference type="SUPFAM" id="SSF53335">
    <property type="entry name" value="S-adenosyl-L-methionine-dependent methyltransferases"/>
    <property type="match status" value="1"/>
</dbReference>
<dbReference type="KEGG" id="bgok:Pr1d_41940"/>
<evidence type="ECO:0000313" key="1">
    <source>
        <dbReference type="EMBL" id="QEG36857.1"/>
    </source>
</evidence>
<keyword evidence="1" id="KW-0489">Methyltransferase</keyword>
<keyword evidence="1" id="KW-0808">Transferase</keyword>
<reference evidence="1 2" key="1">
    <citation type="submission" date="2019-08" db="EMBL/GenBank/DDBJ databases">
        <title>Deep-cultivation of Planctomycetes and their phenomic and genomic characterization uncovers novel biology.</title>
        <authorList>
            <person name="Wiegand S."/>
            <person name="Jogler M."/>
            <person name="Boedeker C."/>
            <person name="Pinto D."/>
            <person name="Vollmers J."/>
            <person name="Rivas-Marin E."/>
            <person name="Kohn T."/>
            <person name="Peeters S.H."/>
            <person name="Heuer A."/>
            <person name="Rast P."/>
            <person name="Oberbeckmann S."/>
            <person name="Bunk B."/>
            <person name="Jeske O."/>
            <person name="Meyerdierks A."/>
            <person name="Storesund J.E."/>
            <person name="Kallscheuer N."/>
            <person name="Luecker S."/>
            <person name="Lage O.M."/>
            <person name="Pohl T."/>
            <person name="Merkel B.J."/>
            <person name="Hornburger P."/>
            <person name="Mueller R.-W."/>
            <person name="Bruemmer F."/>
            <person name="Labrenz M."/>
            <person name="Spormann A.M."/>
            <person name="Op den Camp H."/>
            <person name="Overmann J."/>
            <person name="Amann R."/>
            <person name="Jetten M.S.M."/>
            <person name="Mascher T."/>
            <person name="Medema M.H."/>
            <person name="Devos D.P."/>
            <person name="Kaster A.-K."/>
            <person name="Ovreas L."/>
            <person name="Rohde M."/>
            <person name="Galperin M.Y."/>
            <person name="Jogler C."/>
        </authorList>
    </citation>
    <scope>NUCLEOTIDE SEQUENCE [LARGE SCALE GENOMIC DNA]</scope>
    <source>
        <strain evidence="1 2">Pr1d</strain>
    </source>
</reference>
<dbReference type="EMBL" id="CP042913">
    <property type="protein sequence ID" value="QEG36857.1"/>
    <property type="molecule type" value="Genomic_DNA"/>
</dbReference>
<organism evidence="1 2">
    <name type="scientific">Bythopirellula goksoeyrii</name>
    <dbReference type="NCBI Taxonomy" id="1400387"/>
    <lineage>
        <taxon>Bacteria</taxon>
        <taxon>Pseudomonadati</taxon>
        <taxon>Planctomycetota</taxon>
        <taxon>Planctomycetia</taxon>
        <taxon>Pirellulales</taxon>
        <taxon>Lacipirellulaceae</taxon>
        <taxon>Bythopirellula</taxon>
    </lineage>
</organism>
<dbReference type="OrthoDB" id="9782855at2"/>
<dbReference type="InterPro" id="IPR029063">
    <property type="entry name" value="SAM-dependent_MTases_sf"/>
</dbReference>
<gene>
    <name evidence="1" type="primary">cfa_1</name>
    <name evidence="1" type="ORF">Pr1d_41940</name>
</gene>
<dbReference type="Gene3D" id="3.40.50.150">
    <property type="entry name" value="Vaccinia Virus protein VP39"/>
    <property type="match status" value="1"/>
</dbReference>
<dbReference type="Pfam" id="PF02353">
    <property type="entry name" value="CMAS"/>
    <property type="match status" value="1"/>
</dbReference>
<dbReference type="GO" id="GO:0032259">
    <property type="term" value="P:methylation"/>
    <property type="evidence" value="ECO:0007669"/>
    <property type="project" value="UniProtKB-KW"/>
</dbReference>
<name>A0A5B9QCR4_9BACT</name>
<dbReference type="Proteomes" id="UP000323917">
    <property type="component" value="Chromosome"/>
</dbReference>
<dbReference type="RefSeq" id="WP_148075158.1">
    <property type="nucleotide sequence ID" value="NZ_CP042913.1"/>
</dbReference>
<protein>
    <submittedName>
        <fullName evidence="1">Cyclopropane-fatty-acyl-phospholipid synthase</fullName>
        <ecNumber evidence="1">2.1.1.79</ecNumber>
    </submittedName>
</protein>
<sequence length="365" mass="42147">MLGKLTSYAIQFAEDGWLPDNCVRLGIQGLLRQRLRQSARGNSSQSNATHDFADRMRNSPLLESAVEANQQHYEVPAEFFRHILGKHMKYSCGFWESAATTLDQAEEAMLKLTCQRAAIEDGMRILELGCGWGSLSLWLADHFPRSQVVAVSNSNSQRKFIESQSKSRGLANLQVLTRNVAEFESTDLFDRILSVEMFEHFRNHAILLERISGWLTTTGKLFVHVFCHHQTPYCFEVNSPGDWMARHFFTGGIMPSAGLLNEYDEHLYVERQWNVNGTHYSQTCEAWLQNLDSVYNELLKLFTKETDQATARLRLQRWRMFFLACSELFRFDNGNQWYVAHYVMGHNHQEGLQLLTERHPAIRTS</sequence>
<dbReference type="PANTHER" id="PTHR43832:SF1">
    <property type="entry name" value="S-ADENOSYL-L-METHIONINE-DEPENDENT METHYLTRANSFERASES SUPERFAMILY PROTEIN"/>
    <property type="match status" value="1"/>
</dbReference>